<organism evidence="11 12">
    <name type="scientific">Leptidea sinapis</name>
    <dbReference type="NCBI Taxonomy" id="189913"/>
    <lineage>
        <taxon>Eukaryota</taxon>
        <taxon>Metazoa</taxon>
        <taxon>Ecdysozoa</taxon>
        <taxon>Arthropoda</taxon>
        <taxon>Hexapoda</taxon>
        <taxon>Insecta</taxon>
        <taxon>Pterygota</taxon>
        <taxon>Neoptera</taxon>
        <taxon>Endopterygota</taxon>
        <taxon>Lepidoptera</taxon>
        <taxon>Glossata</taxon>
        <taxon>Ditrysia</taxon>
        <taxon>Papilionoidea</taxon>
        <taxon>Pieridae</taxon>
        <taxon>Dismorphiinae</taxon>
        <taxon>Leptidea</taxon>
    </lineage>
</organism>
<dbReference type="GO" id="GO:0016020">
    <property type="term" value="C:membrane"/>
    <property type="evidence" value="ECO:0007669"/>
    <property type="project" value="UniProtKB-SubCell"/>
</dbReference>
<evidence type="ECO:0000256" key="5">
    <source>
        <dbReference type="ARBA" id="ARBA00022989"/>
    </source>
</evidence>
<dbReference type="GO" id="GO:0004366">
    <property type="term" value="F:glycerol-3-phosphate O-acyltransferase activity"/>
    <property type="evidence" value="ECO:0007669"/>
    <property type="project" value="TreeGrafter"/>
</dbReference>
<keyword evidence="12" id="KW-1185">Reference proteome</keyword>
<evidence type="ECO:0000256" key="3">
    <source>
        <dbReference type="ARBA" id="ARBA00022679"/>
    </source>
</evidence>
<keyword evidence="7 9" id="KW-0472">Membrane</keyword>
<feature type="domain" description="Phospholipid/glycerol acyltransferase" evidence="10">
    <location>
        <begin position="67"/>
        <end position="136"/>
    </location>
</feature>
<sequence>MMGFVVRYFFLLPLRILIFFIGVITTVPIMFLVGMLPNGRVRRYLGSVVYKVANRMLIRSVSCVASYHDTQHMPETSSFCVANHTSIIDVCVLSNKSCFCLIGQRHNGFLGLLQRALARASPHIWFERSEVKDRHAEPASITHR</sequence>
<evidence type="ECO:0000256" key="4">
    <source>
        <dbReference type="ARBA" id="ARBA00022692"/>
    </source>
</evidence>
<evidence type="ECO:0000256" key="8">
    <source>
        <dbReference type="ARBA" id="ARBA00023315"/>
    </source>
</evidence>
<evidence type="ECO:0000313" key="11">
    <source>
        <dbReference type="EMBL" id="VVD04020.1"/>
    </source>
</evidence>
<name>A0A5E4R2J5_9NEOP</name>
<evidence type="ECO:0000256" key="6">
    <source>
        <dbReference type="ARBA" id="ARBA00023098"/>
    </source>
</evidence>
<keyword evidence="8" id="KW-0012">Acyltransferase</keyword>
<dbReference type="PANTHER" id="PTHR23063:SF2">
    <property type="entry name" value="GLYCEROL-3-PHOSPHATE ACYLTRANSFERASE 4, ISOFORM D-RELATED"/>
    <property type="match status" value="1"/>
</dbReference>
<gene>
    <name evidence="11" type="ORF">LSINAPIS_LOCUS13884</name>
</gene>
<dbReference type="Proteomes" id="UP000324832">
    <property type="component" value="Unassembled WGS sequence"/>
</dbReference>
<dbReference type="InterPro" id="IPR002123">
    <property type="entry name" value="Plipid/glycerol_acylTrfase"/>
</dbReference>
<dbReference type="EMBL" id="FZQP02006823">
    <property type="protein sequence ID" value="VVD04020.1"/>
    <property type="molecule type" value="Genomic_DNA"/>
</dbReference>
<evidence type="ECO:0000259" key="10">
    <source>
        <dbReference type="Pfam" id="PF01553"/>
    </source>
</evidence>
<keyword evidence="6" id="KW-0443">Lipid metabolism</keyword>
<evidence type="ECO:0000313" key="12">
    <source>
        <dbReference type="Proteomes" id="UP000324832"/>
    </source>
</evidence>
<dbReference type="GO" id="GO:0005783">
    <property type="term" value="C:endoplasmic reticulum"/>
    <property type="evidence" value="ECO:0007669"/>
    <property type="project" value="TreeGrafter"/>
</dbReference>
<accession>A0A5E4R2J5</accession>
<keyword evidence="4 9" id="KW-0812">Transmembrane</keyword>
<comment type="similarity">
    <text evidence="2">Belongs to the 1-acyl-sn-glycerol-3-phosphate acyltransferase family.</text>
</comment>
<evidence type="ECO:0000256" key="1">
    <source>
        <dbReference type="ARBA" id="ARBA00004370"/>
    </source>
</evidence>
<reference evidence="11 12" key="1">
    <citation type="submission" date="2017-07" db="EMBL/GenBank/DDBJ databases">
        <authorList>
            <person name="Talla V."/>
            <person name="Backstrom N."/>
        </authorList>
    </citation>
    <scope>NUCLEOTIDE SEQUENCE [LARGE SCALE GENOMIC DNA]</scope>
</reference>
<keyword evidence="5 9" id="KW-1133">Transmembrane helix</keyword>
<dbReference type="Pfam" id="PF01553">
    <property type="entry name" value="Acyltransferase"/>
    <property type="match status" value="1"/>
</dbReference>
<evidence type="ECO:0000256" key="7">
    <source>
        <dbReference type="ARBA" id="ARBA00023136"/>
    </source>
</evidence>
<keyword evidence="3" id="KW-0808">Transferase</keyword>
<dbReference type="GO" id="GO:0019432">
    <property type="term" value="P:triglyceride biosynthetic process"/>
    <property type="evidence" value="ECO:0007669"/>
    <property type="project" value="TreeGrafter"/>
</dbReference>
<protein>
    <recommendedName>
        <fullName evidence="10">Phospholipid/glycerol acyltransferase domain-containing protein</fullName>
    </recommendedName>
</protein>
<evidence type="ECO:0000256" key="9">
    <source>
        <dbReference type="SAM" id="Phobius"/>
    </source>
</evidence>
<evidence type="ECO:0000256" key="2">
    <source>
        <dbReference type="ARBA" id="ARBA00008655"/>
    </source>
</evidence>
<dbReference type="PANTHER" id="PTHR23063">
    <property type="entry name" value="PHOSPHOLIPID ACYLTRANSFERASE"/>
    <property type="match status" value="1"/>
</dbReference>
<comment type="subcellular location">
    <subcellularLocation>
        <location evidence="1">Membrane</location>
    </subcellularLocation>
</comment>
<proteinExistence type="inferred from homology"/>
<dbReference type="AlphaFoldDB" id="A0A5E4R2J5"/>
<feature type="transmembrane region" description="Helical" evidence="9">
    <location>
        <begin position="12"/>
        <end position="33"/>
    </location>
</feature>